<evidence type="ECO:0000256" key="1">
    <source>
        <dbReference type="SAM" id="MobiDB-lite"/>
    </source>
</evidence>
<proteinExistence type="predicted"/>
<name>A0A6C0ULK1_9EURY</name>
<organism evidence="2 3">
    <name type="scientific">Halogeometricum borinquense</name>
    <dbReference type="NCBI Taxonomy" id="60847"/>
    <lineage>
        <taxon>Archaea</taxon>
        <taxon>Methanobacteriati</taxon>
        <taxon>Methanobacteriota</taxon>
        <taxon>Stenosarchaea group</taxon>
        <taxon>Halobacteria</taxon>
        <taxon>Halobacteriales</taxon>
        <taxon>Haloferacaceae</taxon>
        <taxon>Halogeometricum</taxon>
    </lineage>
</organism>
<dbReference type="AlphaFoldDB" id="A0A6C0ULK1"/>
<gene>
    <name evidence="2" type="ORF">G3I44_14870</name>
</gene>
<protein>
    <submittedName>
        <fullName evidence="2">Uncharacterized protein</fullName>
    </submittedName>
</protein>
<sequence>MLRLTDEEAAAALGFAVDGHGALDFDSDADLEETDPDEGEVSTRTEEFDYLGVVVFGFRVGNVSEAVNKLVNGRFSRVAPALGWREAHAREPPPSVASSSPRMSS</sequence>
<evidence type="ECO:0000313" key="3">
    <source>
        <dbReference type="Proteomes" id="UP000465846"/>
    </source>
</evidence>
<evidence type="ECO:0000313" key="2">
    <source>
        <dbReference type="EMBL" id="QIB75463.1"/>
    </source>
</evidence>
<dbReference type="Proteomes" id="UP000465846">
    <property type="component" value="Chromosome"/>
</dbReference>
<dbReference type="EMBL" id="CP048739">
    <property type="protein sequence ID" value="QIB75463.1"/>
    <property type="molecule type" value="Genomic_DNA"/>
</dbReference>
<feature type="compositionally biased region" description="Low complexity" evidence="1">
    <location>
        <begin position="96"/>
        <end position="105"/>
    </location>
</feature>
<reference evidence="2 3" key="1">
    <citation type="submission" date="2020-02" db="EMBL/GenBank/DDBJ databases">
        <title>Whole genome sequence of Halogeometricum borinquense strain wsp4.</title>
        <authorList>
            <person name="Verma D.K."/>
            <person name="Gopal K."/>
            <person name="Prasad E.S."/>
        </authorList>
    </citation>
    <scope>NUCLEOTIDE SEQUENCE [LARGE SCALE GENOMIC DNA]</scope>
    <source>
        <strain evidence="3">wsp4</strain>
    </source>
</reference>
<accession>A0A6C0ULK1</accession>
<feature type="region of interest" description="Disordered" evidence="1">
    <location>
        <begin position="83"/>
        <end position="105"/>
    </location>
</feature>